<dbReference type="AlphaFoldDB" id="A0A2V4CH13"/>
<evidence type="ECO:0000313" key="2">
    <source>
        <dbReference type="EMBL" id="PXY45264.1"/>
    </source>
</evidence>
<feature type="signal peptide" evidence="1">
    <location>
        <begin position="1"/>
        <end position="16"/>
    </location>
</feature>
<protein>
    <recommendedName>
        <fullName evidence="4">DUF4374 domain-containing protein</fullName>
    </recommendedName>
</protein>
<dbReference type="RefSeq" id="WP_110346770.1">
    <property type="nucleotide sequence ID" value="NZ_QJHL01000002.1"/>
</dbReference>
<dbReference type="PROSITE" id="PS51257">
    <property type="entry name" value="PROKAR_LIPOPROTEIN"/>
    <property type="match status" value="1"/>
</dbReference>
<dbReference type="OrthoDB" id="1122951at2"/>
<sequence length="463" mass="49673">MKKNLFRIALFSTVIAALTLGSCSSDDNNDPGTNPPVADGTRWITLTGSFPDAAGTAGNGGTRAYAITQENAANPDYVVDLFKMESEKYVVGFALKSSRTARVQASEDGKFLYNIQYTGTEGGVFNKYSVSGQGKYTEVGYELNTATILGTSPRWVKAAEGIGVGVSFGEALDPYTGSAPNYVWRHPKGKIKIANIDLNNTAITNTGNIDVDLGAELEAQGYHVWRADVPVLNQAKDKLYIGLGVRRHNVNGTVTTNANTGAISGWQTTNERNLGTLTYVVDYPSLRNAKIITSEKSMIDNLGYRTLTQYVGTDGNLYQATATSGPDILRISKATNDYDQTYHFNLNTALSITGSSIKAWRYIKDGVAVVLYTVTGTNGGYVALIDLNAKTATKLATDSEADTALATTFGQFQNIGLVGDNVYLPLTPSGKDGNIYIVNWKTKTIKKGATLKAASGSFYLGAY</sequence>
<keyword evidence="1" id="KW-0732">Signal</keyword>
<keyword evidence="3" id="KW-1185">Reference proteome</keyword>
<comment type="caution">
    <text evidence="2">The sequence shown here is derived from an EMBL/GenBank/DDBJ whole genome shotgun (WGS) entry which is preliminary data.</text>
</comment>
<dbReference type="EMBL" id="QJHL01000002">
    <property type="protein sequence ID" value="PXY45264.1"/>
    <property type="molecule type" value="Genomic_DNA"/>
</dbReference>
<reference evidence="2 3" key="1">
    <citation type="submission" date="2018-05" db="EMBL/GenBank/DDBJ databases">
        <title>Flavobacterium sp. strain IMCC34758, incomplete genome.</title>
        <authorList>
            <person name="Joung Y."/>
        </authorList>
    </citation>
    <scope>NUCLEOTIDE SEQUENCE [LARGE SCALE GENOMIC DNA]</scope>
    <source>
        <strain evidence="2 3">IMCC34758</strain>
    </source>
</reference>
<gene>
    <name evidence="2" type="ORF">DMB68_11280</name>
</gene>
<dbReference type="Proteomes" id="UP000247681">
    <property type="component" value="Unassembled WGS sequence"/>
</dbReference>
<organism evidence="2 3">
    <name type="scientific">Flavobacterium hydrophilum</name>
    <dbReference type="NCBI Taxonomy" id="2211445"/>
    <lineage>
        <taxon>Bacteria</taxon>
        <taxon>Pseudomonadati</taxon>
        <taxon>Bacteroidota</taxon>
        <taxon>Flavobacteriia</taxon>
        <taxon>Flavobacteriales</taxon>
        <taxon>Flavobacteriaceae</taxon>
        <taxon>Flavobacterium</taxon>
    </lineage>
</organism>
<feature type="chain" id="PRO_5015853635" description="DUF4374 domain-containing protein" evidence="1">
    <location>
        <begin position="17"/>
        <end position="463"/>
    </location>
</feature>
<name>A0A2V4CH13_9FLAO</name>
<evidence type="ECO:0000256" key="1">
    <source>
        <dbReference type="SAM" id="SignalP"/>
    </source>
</evidence>
<evidence type="ECO:0000313" key="3">
    <source>
        <dbReference type="Proteomes" id="UP000247681"/>
    </source>
</evidence>
<accession>A0A2V4CH13</accession>
<evidence type="ECO:0008006" key="4">
    <source>
        <dbReference type="Google" id="ProtNLM"/>
    </source>
</evidence>
<proteinExistence type="predicted"/>